<reference evidence="2" key="1">
    <citation type="journal article" date="2019" name="Sci. Rep.">
        <title>Draft genome of Tanacetum cinerariifolium, the natural source of mosquito coil.</title>
        <authorList>
            <person name="Yamashiro T."/>
            <person name="Shiraishi A."/>
            <person name="Satake H."/>
            <person name="Nakayama K."/>
        </authorList>
    </citation>
    <scope>NUCLEOTIDE SEQUENCE</scope>
</reference>
<evidence type="ECO:0000256" key="1">
    <source>
        <dbReference type="SAM" id="MobiDB-lite"/>
    </source>
</evidence>
<gene>
    <name evidence="2" type="ORF">Tci_881261</name>
</gene>
<protein>
    <submittedName>
        <fullName evidence="2">Uncharacterized protein</fullName>
    </submittedName>
</protein>
<dbReference type="EMBL" id="BKCJ011244429">
    <property type="protein sequence ID" value="GFD09292.1"/>
    <property type="molecule type" value="Genomic_DNA"/>
</dbReference>
<feature type="compositionally biased region" description="Acidic residues" evidence="1">
    <location>
        <begin position="33"/>
        <end position="42"/>
    </location>
</feature>
<comment type="caution">
    <text evidence="2">The sequence shown here is derived from an EMBL/GenBank/DDBJ whole genome shotgun (WGS) entry which is preliminary data.</text>
</comment>
<sequence length="128" mass="14495">MKIGSGKRVKSRLEKDSLGAQEDASKQGRMIEEIDQEDEIALDADTQGRKTDDEIAKGIVFHEQKQSHIPTVSSSKDKVKAKMIEPKVPIKKKDQIRMDEEYSRQLEGEEQKAARLSRAQQDEEANIS</sequence>
<accession>A0A699TFF5</accession>
<name>A0A699TFF5_TANCI</name>
<feature type="region of interest" description="Disordered" evidence="1">
    <location>
        <begin position="1"/>
        <end position="49"/>
    </location>
</feature>
<feature type="compositionally biased region" description="Basic and acidic residues" evidence="1">
    <location>
        <begin position="91"/>
        <end position="113"/>
    </location>
</feature>
<feature type="compositionally biased region" description="Basic and acidic residues" evidence="1">
    <location>
        <begin position="11"/>
        <end position="32"/>
    </location>
</feature>
<dbReference type="AlphaFoldDB" id="A0A699TFF5"/>
<proteinExistence type="predicted"/>
<feature type="region of interest" description="Disordered" evidence="1">
    <location>
        <begin position="89"/>
        <end position="128"/>
    </location>
</feature>
<organism evidence="2">
    <name type="scientific">Tanacetum cinerariifolium</name>
    <name type="common">Dalmatian daisy</name>
    <name type="synonym">Chrysanthemum cinerariifolium</name>
    <dbReference type="NCBI Taxonomy" id="118510"/>
    <lineage>
        <taxon>Eukaryota</taxon>
        <taxon>Viridiplantae</taxon>
        <taxon>Streptophyta</taxon>
        <taxon>Embryophyta</taxon>
        <taxon>Tracheophyta</taxon>
        <taxon>Spermatophyta</taxon>
        <taxon>Magnoliopsida</taxon>
        <taxon>eudicotyledons</taxon>
        <taxon>Gunneridae</taxon>
        <taxon>Pentapetalae</taxon>
        <taxon>asterids</taxon>
        <taxon>campanulids</taxon>
        <taxon>Asterales</taxon>
        <taxon>Asteraceae</taxon>
        <taxon>Asteroideae</taxon>
        <taxon>Anthemideae</taxon>
        <taxon>Anthemidinae</taxon>
        <taxon>Tanacetum</taxon>
    </lineage>
</organism>
<evidence type="ECO:0000313" key="2">
    <source>
        <dbReference type="EMBL" id="GFD09292.1"/>
    </source>
</evidence>
<feature type="compositionally biased region" description="Basic residues" evidence="1">
    <location>
        <begin position="1"/>
        <end position="10"/>
    </location>
</feature>